<name>A0A1F6E5U5_9BACT</name>
<dbReference type="EMBL" id="MFLL01000021">
    <property type="protein sequence ID" value="OGG69073.1"/>
    <property type="molecule type" value="Genomic_DNA"/>
</dbReference>
<evidence type="ECO:0000313" key="2">
    <source>
        <dbReference type="Proteomes" id="UP000176914"/>
    </source>
</evidence>
<evidence type="ECO:0000313" key="1">
    <source>
        <dbReference type="EMBL" id="OGG69073.1"/>
    </source>
</evidence>
<protein>
    <submittedName>
        <fullName evidence="1">Uncharacterized protein</fullName>
    </submittedName>
</protein>
<gene>
    <name evidence="1" type="ORF">A3C20_00170</name>
</gene>
<proteinExistence type="predicted"/>
<organism evidence="1 2">
    <name type="scientific">Candidatus Kaiserbacteria bacterium RIFCSPHIGHO2_02_FULL_55_25</name>
    <dbReference type="NCBI Taxonomy" id="1798498"/>
    <lineage>
        <taxon>Bacteria</taxon>
        <taxon>Candidatus Kaiseribacteriota</taxon>
    </lineage>
</organism>
<reference evidence="1 2" key="1">
    <citation type="journal article" date="2016" name="Nat. Commun.">
        <title>Thousands of microbial genomes shed light on interconnected biogeochemical processes in an aquifer system.</title>
        <authorList>
            <person name="Anantharaman K."/>
            <person name="Brown C.T."/>
            <person name="Hug L.A."/>
            <person name="Sharon I."/>
            <person name="Castelle C.J."/>
            <person name="Probst A.J."/>
            <person name="Thomas B.C."/>
            <person name="Singh A."/>
            <person name="Wilkins M.J."/>
            <person name="Karaoz U."/>
            <person name="Brodie E.L."/>
            <person name="Williams K.H."/>
            <person name="Hubbard S.S."/>
            <person name="Banfield J.F."/>
        </authorList>
    </citation>
    <scope>NUCLEOTIDE SEQUENCE [LARGE SCALE GENOMIC DNA]</scope>
</reference>
<comment type="caution">
    <text evidence="1">The sequence shown here is derived from an EMBL/GenBank/DDBJ whole genome shotgun (WGS) entry which is preliminary data.</text>
</comment>
<accession>A0A1F6E5U5</accession>
<dbReference type="AlphaFoldDB" id="A0A1F6E5U5"/>
<sequence length="116" mass="13155">MPVIPFTSASAAARRKWWMHINIPLVKKAKARGRQRFVSIWIGPFADEKRQVSWRSGFEAALERLEFKNYEIKVVPTGRNYPTVSSADISANIDPEIAVQMLPALVLEKMNEAVSK</sequence>
<dbReference type="Proteomes" id="UP000176914">
    <property type="component" value="Unassembled WGS sequence"/>
</dbReference>